<evidence type="ECO:0000256" key="3">
    <source>
        <dbReference type="ARBA" id="ARBA00047418"/>
    </source>
</evidence>
<dbReference type="InterPro" id="IPR001202">
    <property type="entry name" value="WW_dom"/>
</dbReference>
<protein>
    <recommendedName>
        <fullName evidence="1">Trimethylguanosine synthase</fullName>
    </recommendedName>
    <alternativeName>
        <fullName evidence="7">Cap-specific guanine-N(2) methyltransferase</fullName>
    </alternativeName>
</protein>
<comment type="catalytic activity">
    <reaction evidence="3">
        <text>a 5'-end (N(2),N(7)-dimethyl 5'-triphosphoguanosine)-ribonucleoside in snoRNA + S-adenosyl-L-methionine = a 5'-end (N(2),N(2),N(7)-trimethyl 5'-triphosphoguanosine)-ribonucleoside in snoRNA + S-adenosyl-L-homocysteine + H(+)</text>
        <dbReference type="Rhea" id="RHEA:78507"/>
        <dbReference type="Rhea" id="RHEA-COMP:19088"/>
        <dbReference type="Rhea" id="RHEA-COMP:19090"/>
        <dbReference type="ChEBI" id="CHEBI:15378"/>
        <dbReference type="ChEBI" id="CHEBI:57856"/>
        <dbReference type="ChEBI" id="CHEBI:59789"/>
        <dbReference type="ChEBI" id="CHEBI:167623"/>
        <dbReference type="ChEBI" id="CHEBI:172880"/>
    </reaction>
    <physiologicalReaction direction="left-to-right" evidence="3">
        <dbReference type="Rhea" id="RHEA:78508"/>
    </physiologicalReaction>
</comment>
<dbReference type="Gene3D" id="2.20.70.10">
    <property type="match status" value="1"/>
</dbReference>
<evidence type="ECO:0000256" key="1">
    <source>
        <dbReference type="ARBA" id="ARBA00018517"/>
    </source>
</evidence>
<dbReference type="Pfam" id="PF09445">
    <property type="entry name" value="Methyltransf_15"/>
    <property type="match status" value="1"/>
</dbReference>
<dbReference type="OrthoDB" id="194443at2759"/>
<dbReference type="PROSITE" id="PS01159">
    <property type="entry name" value="WW_DOMAIN_1"/>
    <property type="match status" value="1"/>
</dbReference>
<reference evidence="10" key="1">
    <citation type="submission" date="2013-07" db="EMBL/GenBank/DDBJ databases">
        <title>The genome of Eucalyptus grandis.</title>
        <authorList>
            <person name="Schmutz J."/>
            <person name="Hayes R."/>
            <person name="Myburg A."/>
            <person name="Tuskan G."/>
            <person name="Grattapaglia D."/>
            <person name="Rokhsar D.S."/>
        </authorList>
    </citation>
    <scope>NUCLEOTIDE SEQUENCE</scope>
    <source>
        <tissue evidence="10">Leaf extractions</tissue>
    </source>
</reference>
<dbReference type="GO" id="GO:0005634">
    <property type="term" value="C:nucleus"/>
    <property type="evidence" value="ECO:0000318"/>
    <property type="project" value="GO_Central"/>
</dbReference>
<dbReference type="STRING" id="71139.A0A059BRZ4"/>
<feature type="compositionally biased region" description="Basic and acidic residues" evidence="8">
    <location>
        <begin position="109"/>
        <end position="123"/>
    </location>
</feature>
<gene>
    <name evidence="10" type="ORF">EUGRSUZ_F02335</name>
</gene>
<dbReference type="SUPFAM" id="SSF53335">
    <property type="entry name" value="S-adenosyl-L-methionine-dependent methyltransferases"/>
    <property type="match status" value="1"/>
</dbReference>
<sequence length="668" mass="74163">MDTVQLDGEEDGPAITALGSLFKLTHVFLWDHGSSTAQELPPSTETSNPPRRDDNVGSNVVSTAADYSPLPEDLELVRQMSELGLPLAFQTNKKKNGISKVRKKRTHKKNDYGKEGIENDGTRLPKVSEPVVVSQTVIHDNPSGLLCSMPVTDQSEIPCYDNEVDASNFCSTSDKGEDLTEISCVSKEMICTGISDVAIDCLDCYPALTNNVPKEELGGSLVESNLLDQISSANHVEAITTRCDSYEIHQSLEDVAIGQGTEVLQQEQSSNVNSCRDWIVCWDSFYQRNYYYNSITQVSTWFPPPGMDAVETEFIENPESNATLVELTKQDLGPSISSVCLLPRDTCVSQRTVDSLKDFVDHDKSPGQPFGEGDSVDLKDCEEDATSRRLGDMSMMSSPTEISLEENNLLLEVGDSLDNLHSLCGSHTSESKTVARKRIQRKSLHVKEDLSFPLSEEYCTVIEKYWLQRYLLFSRFDEGIKMDEEGWFSVTPQSIARHHAVRCGGGIIVDGFTGVGGNAIQFARMCRHVIAVDIDPKKIEYAHHNAGIYEVDGGIDFVRGDFFILAPKLKADTVFLSPPWGGPGYNKVKKYNMKTMLKPHDGFFLFNIAREIAPKVVMFLPKNVDLNQLAEISLSVQPPWSVEVEKNYLNGKLKAVTAYFSNTEACKK</sequence>
<feature type="domain" description="WW" evidence="9">
    <location>
        <begin position="278"/>
        <end position="306"/>
    </location>
</feature>
<dbReference type="OMA" id="GNQSLDI"/>
<feature type="compositionally biased region" description="Basic residues" evidence="8">
    <location>
        <begin position="96"/>
        <end position="108"/>
    </location>
</feature>
<feature type="region of interest" description="Disordered" evidence="8">
    <location>
        <begin position="35"/>
        <end position="62"/>
    </location>
</feature>
<dbReference type="PROSITE" id="PS50020">
    <property type="entry name" value="WW_DOMAIN_2"/>
    <property type="match status" value="1"/>
</dbReference>
<evidence type="ECO:0000256" key="5">
    <source>
        <dbReference type="ARBA" id="ARBA00048763"/>
    </source>
</evidence>
<evidence type="ECO:0000256" key="2">
    <source>
        <dbReference type="ARBA" id="ARBA00025783"/>
    </source>
</evidence>
<dbReference type="eggNOG" id="KOG2730">
    <property type="taxonomic scope" value="Eukaryota"/>
</dbReference>
<dbReference type="GO" id="GO:0036261">
    <property type="term" value="P:7-methylguanosine cap hypermethylation"/>
    <property type="evidence" value="ECO:0000318"/>
    <property type="project" value="GO_Central"/>
</dbReference>
<feature type="compositionally biased region" description="Polar residues" evidence="8">
    <location>
        <begin position="35"/>
        <end position="49"/>
    </location>
</feature>
<feature type="region of interest" description="Disordered" evidence="8">
    <location>
        <begin position="359"/>
        <end position="378"/>
    </location>
</feature>
<dbReference type="EMBL" id="KK198758">
    <property type="protein sequence ID" value="KCW68731.1"/>
    <property type="molecule type" value="Genomic_DNA"/>
</dbReference>
<dbReference type="InterPro" id="IPR029063">
    <property type="entry name" value="SAM-dependent_MTases_sf"/>
</dbReference>
<evidence type="ECO:0000256" key="6">
    <source>
        <dbReference type="ARBA" id="ARBA00049075"/>
    </source>
</evidence>
<comment type="similarity">
    <text evidence="2">Belongs to the methyltransferase superfamily. Trimethylguanosine synthase family.</text>
</comment>
<dbReference type="Pfam" id="PF00397">
    <property type="entry name" value="WW"/>
    <property type="match status" value="1"/>
</dbReference>
<dbReference type="CDD" id="cd00201">
    <property type="entry name" value="WW"/>
    <property type="match status" value="1"/>
</dbReference>
<name>A0A059BRZ4_EUCGR</name>
<evidence type="ECO:0000256" key="4">
    <source>
        <dbReference type="ARBA" id="ARBA00048740"/>
    </source>
</evidence>
<dbReference type="Gramene" id="KCW68731">
    <property type="protein sequence ID" value="KCW68731"/>
    <property type="gene ID" value="EUGRSUZ_F02335"/>
</dbReference>
<dbReference type="AlphaFoldDB" id="A0A059BRZ4"/>
<dbReference type="InterPro" id="IPR036020">
    <property type="entry name" value="WW_dom_sf"/>
</dbReference>
<organism evidence="10">
    <name type="scientific">Eucalyptus grandis</name>
    <name type="common">Flooded gum</name>
    <dbReference type="NCBI Taxonomy" id="71139"/>
    <lineage>
        <taxon>Eukaryota</taxon>
        <taxon>Viridiplantae</taxon>
        <taxon>Streptophyta</taxon>
        <taxon>Embryophyta</taxon>
        <taxon>Tracheophyta</taxon>
        <taxon>Spermatophyta</taxon>
        <taxon>Magnoliopsida</taxon>
        <taxon>eudicotyledons</taxon>
        <taxon>Gunneridae</taxon>
        <taxon>Pentapetalae</taxon>
        <taxon>rosids</taxon>
        <taxon>malvids</taxon>
        <taxon>Myrtales</taxon>
        <taxon>Myrtaceae</taxon>
        <taxon>Myrtoideae</taxon>
        <taxon>Eucalypteae</taxon>
        <taxon>Eucalyptus</taxon>
    </lineage>
</organism>
<dbReference type="PANTHER" id="PTHR14741:SF32">
    <property type="entry name" value="TRIMETHYLGUANOSINE SYNTHASE"/>
    <property type="match status" value="1"/>
</dbReference>
<comment type="catalytic activity">
    <reaction evidence="6">
        <text>a 5'-end (N(7)-methyl 5'-triphosphoguanosine)-ribonucleoside in snRNA + S-adenosyl-L-methionine = a 5'-end (N(2),N(7)-dimethyl 5'-triphosphoguanosine)-ribonucleoside in snRNA + S-adenosyl-L-homocysteine + H(+)</text>
        <dbReference type="Rhea" id="RHEA:78471"/>
        <dbReference type="Rhea" id="RHEA-COMP:19085"/>
        <dbReference type="Rhea" id="RHEA-COMP:19087"/>
        <dbReference type="ChEBI" id="CHEBI:15378"/>
        <dbReference type="ChEBI" id="CHEBI:57856"/>
        <dbReference type="ChEBI" id="CHEBI:59789"/>
        <dbReference type="ChEBI" id="CHEBI:156461"/>
        <dbReference type="ChEBI" id="CHEBI:172880"/>
    </reaction>
    <physiologicalReaction direction="left-to-right" evidence="6">
        <dbReference type="Rhea" id="RHEA:78472"/>
    </physiologicalReaction>
</comment>
<dbReference type="GO" id="GO:0071164">
    <property type="term" value="F:RNA cap trimethylguanosine synthase activity"/>
    <property type="evidence" value="ECO:0000318"/>
    <property type="project" value="GO_Central"/>
</dbReference>
<feature type="region of interest" description="Disordered" evidence="8">
    <location>
        <begin position="96"/>
        <end position="123"/>
    </location>
</feature>
<dbReference type="FunCoup" id="A0A059BRZ4">
    <property type="interactions" value="1000"/>
</dbReference>
<accession>A0A059BRZ4</accession>
<dbReference type="PANTHER" id="PTHR14741">
    <property type="entry name" value="S-ADENOSYLMETHIONINE-DEPENDENT METHYLTRANSFERASE RELATED"/>
    <property type="match status" value="1"/>
</dbReference>
<dbReference type="GO" id="GO:0009409">
    <property type="term" value="P:response to cold"/>
    <property type="evidence" value="ECO:0007669"/>
    <property type="project" value="EnsemblPlants"/>
</dbReference>
<evidence type="ECO:0000256" key="8">
    <source>
        <dbReference type="SAM" id="MobiDB-lite"/>
    </source>
</evidence>
<dbReference type="InterPro" id="IPR019012">
    <property type="entry name" value="RNA_cap_Gua-N2-MeTrfase"/>
</dbReference>
<evidence type="ECO:0000313" key="10">
    <source>
        <dbReference type="EMBL" id="KCW68731.1"/>
    </source>
</evidence>
<dbReference type="Gene3D" id="3.40.50.150">
    <property type="entry name" value="Vaccinia Virus protein VP39"/>
    <property type="match status" value="1"/>
</dbReference>
<comment type="catalytic activity">
    <reaction evidence="4">
        <text>a 5'-end (N(7)-methyl 5'-triphosphoguanosine)-ribonucleoside in snoRNA + S-adenosyl-L-methionine = a 5'-end (N(2),N(7)-dimethyl 5'-triphosphoguanosine)-ribonucleoside in snoRNA + S-adenosyl-L-homocysteine + H(+)</text>
        <dbReference type="Rhea" id="RHEA:78475"/>
        <dbReference type="Rhea" id="RHEA-COMP:19086"/>
        <dbReference type="Rhea" id="RHEA-COMP:19088"/>
        <dbReference type="ChEBI" id="CHEBI:15378"/>
        <dbReference type="ChEBI" id="CHEBI:57856"/>
        <dbReference type="ChEBI" id="CHEBI:59789"/>
        <dbReference type="ChEBI" id="CHEBI:156461"/>
        <dbReference type="ChEBI" id="CHEBI:172880"/>
    </reaction>
    <physiologicalReaction direction="left-to-right" evidence="4">
        <dbReference type="Rhea" id="RHEA:78476"/>
    </physiologicalReaction>
</comment>
<dbReference type="InParanoid" id="A0A059BRZ4"/>
<evidence type="ECO:0000256" key="7">
    <source>
        <dbReference type="ARBA" id="ARBA00049790"/>
    </source>
</evidence>
<dbReference type="SUPFAM" id="SSF51045">
    <property type="entry name" value="WW domain"/>
    <property type="match status" value="1"/>
</dbReference>
<comment type="catalytic activity">
    <reaction evidence="5">
        <text>a 5'-end (N(2),N(7)-dimethyl 5'-triphosphoguanosine)-ribonucleoside in snRNA + S-adenosyl-L-methionine = a 5'-end (N(2),N(2),N(7)-trimethyl 5'-triphosphoguanosine)-ribonucleoside in snRNA + S-adenosyl-L-homocysteine + H(+)</text>
        <dbReference type="Rhea" id="RHEA:78479"/>
        <dbReference type="Rhea" id="RHEA-COMP:19087"/>
        <dbReference type="Rhea" id="RHEA-COMP:19089"/>
        <dbReference type="ChEBI" id="CHEBI:15378"/>
        <dbReference type="ChEBI" id="CHEBI:57856"/>
        <dbReference type="ChEBI" id="CHEBI:59789"/>
        <dbReference type="ChEBI" id="CHEBI:167623"/>
        <dbReference type="ChEBI" id="CHEBI:172880"/>
    </reaction>
    <physiologicalReaction direction="left-to-right" evidence="5">
        <dbReference type="Rhea" id="RHEA:78480"/>
    </physiologicalReaction>
</comment>
<evidence type="ECO:0000259" key="9">
    <source>
        <dbReference type="PROSITE" id="PS50020"/>
    </source>
</evidence>
<dbReference type="FunFam" id="3.40.50.150:FF:000305">
    <property type="entry name" value="S-adenosyl-L-methionine-dependent methyltransferase superfamily protein"/>
    <property type="match status" value="1"/>
</dbReference>
<proteinExistence type="inferred from homology"/>